<reference evidence="4" key="1">
    <citation type="submission" date="2016-10" db="EMBL/GenBank/DDBJ databases">
        <authorList>
            <person name="Varghese N."/>
            <person name="Submissions S."/>
        </authorList>
    </citation>
    <scope>NUCLEOTIDE SEQUENCE [LARGE SCALE GENOMIC DNA]</scope>
    <source>
        <strain evidence="4">DSM 217</strain>
    </source>
</reference>
<dbReference type="CDD" id="cd01048">
    <property type="entry name" value="Ferritin_like_AB2"/>
    <property type="match status" value="1"/>
</dbReference>
<evidence type="ECO:0000313" key="3">
    <source>
        <dbReference type="EMBL" id="SDX14391.1"/>
    </source>
</evidence>
<dbReference type="RefSeq" id="WP_093034100.1">
    <property type="nucleotide sequence ID" value="NZ_FNNZ01000015.1"/>
</dbReference>
<accession>A0A1H2ZAH8</accession>
<dbReference type="InterPro" id="IPR019243">
    <property type="entry name" value="DUF2202"/>
</dbReference>
<feature type="chain" id="PRO_5011604166" description="DUF2202 domain-containing protein" evidence="1">
    <location>
        <begin position="24"/>
        <end position="216"/>
    </location>
</feature>
<dbReference type="InterPro" id="IPR009078">
    <property type="entry name" value="Ferritin-like_SF"/>
</dbReference>
<evidence type="ECO:0000256" key="1">
    <source>
        <dbReference type="SAM" id="SignalP"/>
    </source>
</evidence>
<dbReference type="Pfam" id="PF09968">
    <property type="entry name" value="DUF2202"/>
    <property type="match status" value="1"/>
</dbReference>
<keyword evidence="1" id="KW-0732">Signal</keyword>
<dbReference type="EMBL" id="FNNZ01000015">
    <property type="protein sequence ID" value="SDX14391.1"/>
    <property type="molecule type" value="Genomic_DNA"/>
</dbReference>
<protein>
    <recommendedName>
        <fullName evidence="2">DUF2202 domain-containing protein</fullName>
    </recommendedName>
</protein>
<evidence type="ECO:0000259" key="2">
    <source>
        <dbReference type="Pfam" id="PF09968"/>
    </source>
</evidence>
<name>A0A1H2ZAH8_THIRO</name>
<dbReference type="SUPFAM" id="SSF47240">
    <property type="entry name" value="Ferritin-like"/>
    <property type="match status" value="1"/>
</dbReference>
<dbReference type="STRING" id="1058.SAMN05421783_11528"/>
<keyword evidence="4" id="KW-1185">Reference proteome</keyword>
<dbReference type="AlphaFoldDB" id="A0A1H2ZAH8"/>
<dbReference type="Proteomes" id="UP000198816">
    <property type="component" value="Unassembled WGS sequence"/>
</dbReference>
<gene>
    <name evidence="3" type="ORF">SAMN05421783_11528</name>
</gene>
<organism evidence="3 4">
    <name type="scientific">Thiocapsa roseopersicina</name>
    <dbReference type="NCBI Taxonomy" id="1058"/>
    <lineage>
        <taxon>Bacteria</taxon>
        <taxon>Pseudomonadati</taxon>
        <taxon>Pseudomonadota</taxon>
        <taxon>Gammaproteobacteria</taxon>
        <taxon>Chromatiales</taxon>
        <taxon>Chromatiaceae</taxon>
        <taxon>Thiocapsa</taxon>
    </lineage>
</organism>
<dbReference type="OrthoDB" id="9801086at2"/>
<evidence type="ECO:0000313" key="4">
    <source>
        <dbReference type="Proteomes" id="UP000198816"/>
    </source>
</evidence>
<proteinExistence type="predicted"/>
<dbReference type="Gene3D" id="1.20.1260.10">
    <property type="match status" value="1"/>
</dbReference>
<feature type="signal peptide" evidence="1">
    <location>
        <begin position="1"/>
        <end position="23"/>
    </location>
</feature>
<sequence>MKSYRTLVMATLLGASMTLPVLAGNGGPGKGPGVGALPQIDANEAATLSFMREEEKLARDVYLDMNDLWDAVIFVNIAASEQQHMDTLLQLLDKYGLPDPAELDIPGWFSDQNLQTLYDDLVDRGRASYAEALQVGALIEEVDIEDLQLAIEETDNADLQNAYENLMRGSRNHLRAFVAEIERAGVVYEAQHLDPAIVDVILDSPVERGGSSKKRN</sequence>
<feature type="domain" description="DUF2202" evidence="2">
    <location>
        <begin position="45"/>
        <end position="204"/>
    </location>
</feature>
<dbReference type="InterPro" id="IPR012347">
    <property type="entry name" value="Ferritin-like"/>
</dbReference>